<evidence type="ECO:0000313" key="2">
    <source>
        <dbReference type="Proteomes" id="UP001054252"/>
    </source>
</evidence>
<dbReference type="EMBL" id="BPVZ01001918">
    <property type="protein sequence ID" value="GKV53794.1"/>
    <property type="molecule type" value="Genomic_DNA"/>
</dbReference>
<reference evidence="1 2" key="1">
    <citation type="journal article" date="2021" name="Commun. Biol.">
        <title>The genome of Shorea leprosula (Dipterocarpaceae) highlights the ecological relevance of drought in aseasonal tropical rainforests.</title>
        <authorList>
            <person name="Ng K.K.S."/>
            <person name="Kobayashi M.J."/>
            <person name="Fawcett J.A."/>
            <person name="Hatakeyama M."/>
            <person name="Paape T."/>
            <person name="Ng C.H."/>
            <person name="Ang C.C."/>
            <person name="Tnah L.H."/>
            <person name="Lee C.T."/>
            <person name="Nishiyama T."/>
            <person name="Sese J."/>
            <person name="O'Brien M.J."/>
            <person name="Copetti D."/>
            <person name="Mohd Noor M.I."/>
            <person name="Ong R.C."/>
            <person name="Putra M."/>
            <person name="Sireger I.Z."/>
            <person name="Indrioko S."/>
            <person name="Kosugi Y."/>
            <person name="Izuno A."/>
            <person name="Isagi Y."/>
            <person name="Lee S.L."/>
            <person name="Shimizu K.K."/>
        </authorList>
    </citation>
    <scope>NUCLEOTIDE SEQUENCE [LARGE SCALE GENOMIC DNA]</scope>
    <source>
        <strain evidence="1">214</strain>
    </source>
</reference>
<accession>A0AAV5MXJ6</accession>
<proteinExistence type="predicted"/>
<keyword evidence="2" id="KW-1185">Reference proteome</keyword>
<protein>
    <submittedName>
        <fullName evidence="1">Uncharacterized protein</fullName>
    </submittedName>
</protein>
<gene>
    <name evidence="1" type="ORF">SLEP1_g60308</name>
</gene>
<organism evidence="1 2">
    <name type="scientific">Rubroshorea leprosula</name>
    <dbReference type="NCBI Taxonomy" id="152421"/>
    <lineage>
        <taxon>Eukaryota</taxon>
        <taxon>Viridiplantae</taxon>
        <taxon>Streptophyta</taxon>
        <taxon>Embryophyta</taxon>
        <taxon>Tracheophyta</taxon>
        <taxon>Spermatophyta</taxon>
        <taxon>Magnoliopsida</taxon>
        <taxon>eudicotyledons</taxon>
        <taxon>Gunneridae</taxon>
        <taxon>Pentapetalae</taxon>
        <taxon>rosids</taxon>
        <taxon>malvids</taxon>
        <taxon>Malvales</taxon>
        <taxon>Dipterocarpaceae</taxon>
        <taxon>Rubroshorea</taxon>
    </lineage>
</organism>
<dbReference type="Proteomes" id="UP001054252">
    <property type="component" value="Unassembled WGS sequence"/>
</dbReference>
<comment type="caution">
    <text evidence="1">The sequence shown here is derived from an EMBL/GenBank/DDBJ whole genome shotgun (WGS) entry which is preliminary data.</text>
</comment>
<name>A0AAV5MXJ6_9ROSI</name>
<dbReference type="AlphaFoldDB" id="A0AAV5MXJ6"/>
<evidence type="ECO:0000313" key="1">
    <source>
        <dbReference type="EMBL" id="GKV53794.1"/>
    </source>
</evidence>
<sequence>MELCNSYDEFEKLVIKLSTPRFVLPSPSNLFCDFQYCSFNQTCISLFCSPCVVDFIHYFELF</sequence>